<dbReference type="AlphaFoldDB" id="A0A0M3JEF6"/>
<name>A0A0M3JEF6_ANISI</name>
<sequence length="106" mass="11638">LGKEKGLIVLEITANMNAYILKQRIPTEGITVKKSEGKAILYLCSVDGTKQVTMNLLSNDELQRWLESFAMCPKLVIDDSCSGAISPAQPQRIEVGSVRSVVSERN</sequence>
<protein>
    <submittedName>
        <fullName evidence="1">PH domain-containing protein</fullName>
    </submittedName>
</protein>
<dbReference type="Gene3D" id="2.30.29.30">
    <property type="entry name" value="Pleckstrin-homology domain (PH domain)/Phosphotyrosine-binding domain (PTB)"/>
    <property type="match status" value="1"/>
</dbReference>
<organism evidence="1">
    <name type="scientific">Anisakis simplex</name>
    <name type="common">Herring worm</name>
    <dbReference type="NCBI Taxonomy" id="6269"/>
    <lineage>
        <taxon>Eukaryota</taxon>
        <taxon>Metazoa</taxon>
        <taxon>Ecdysozoa</taxon>
        <taxon>Nematoda</taxon>
        <taxon>Chromadorea</taxon>
        <taxon>Rhabditida</taxon>
        <taxon>Spirurina</taxon>
        <taxon>Ascaridomorpha</taxon>
        <taxon>Ascaridoidea</taxon>
        <taxon>Anisakidae</taxon>
        <taxon>Anisakis</taxon>
        <taxon>Anisakis simplex complex</taxon>
    </lineage>
</organism>
<proteinExistence type="predicted"/>
<reference evidence="1" key="1">
    <citation type="submission" date="2017-02" db="UniProtKB">
        <authorList>
            <consortium name="WormBaseParasite"/>
        </authorList>
    </citation>
    <scope>IDENTIFICATION</scope>
</reference>
<dbReference type="WBParaSite" id="ASIM_0000600101-mRNA-1">
    <property type="protein sequence ID" value="ASIM_0000600101-mRNA-1"/>
    <property type="gene ID" value="ASIM_0000600101"/>
</dbReference>
<accession>A0A0M3JEF6</accession>
<evidence type="ECO:0000313" key="1">
    <source>
        <dbReference type="WBParaSite" id="ASIM_0000600101-mRNA-1"/>
    </source>
</evidence>
<dbReference type="InterPro" id="IPR011993">
    <property type="entry name" value="PH-like_dom_sf"/>
</dbReference>